<organism evidence="1 2">
    <name type="scientific">Linum trigynum</name>
    <dbReference type="NCBI Taxonomy" id="586398"/>
    <lineage>
        <taxon>Eukaryota</taxon>
        <taxon>Viridiplantae</taxon>
        <taxon>Streptophyta</taxon>
        <taxon>Embryophyta</taxon>
        <taxon>Tracheophyta</taxon>
        <taxon>Spermatophyta</taxon>
        <taxon>Magnoliopsida</taxon>
        <taxon>eudicotyledons</taxon>
        <taxon>Gunneridae</taxon>
        <taxon>Pentapetalae</taxon>
        <taxon>rosids</taxon>
        <taxon>fabids</taxon>
        <taxon>Malpighiales</taxon>
        <taxon>Linaceae</taxon>
        <taxon>Linum</taxon>
    </lineage>
</organism>
<keyword evidence="2" id="KW-1185">Reference proteome</keyword>
<proteinExistence type="predicted"/>
<evidence type="ECO:0000313" key="1">
    <source>
        <dbReference type="EMBL" id="CAL1402623.1"/>
    </source>
</evidence>
<dbReference type="AlphaFoldDB" id="A0AAV2FYL6"/>
<name>A0AAV2FYL6_9ROSI</name>
<evidence type="ECO:0000313" key="2">
    <source>
        <dbReference type="Proteomes" id="UP001497516"/>
    </source>
</evidence>
<sequence length="161" mass="17364">MTRWSLSSIQFNSIQLVRDAFTPFELGIRKAARDLENCWGSGGWNNEKGFMHELSCGEGGNGVHSNAQILAVEKKSACNGGCGGMAEERKKGLSIRVPVRAEVVGGRRRAASAAVVLGKEGGGRCRGGRKEEEGLGRVGSWVGLVLMTWRVGFYFCWVISG</sequence>
<protein>
    <submittedName>
        <fullName evidence="1">Uncharacterized protein</fullName>
    </submittedName>
</protein>
<reference evidence="1 2" key="1">
    <citation type="submission" date="2024-04" db="EMBL/GenBank/DDBJ databases">
        <authorList>
            <person name="Fracassetti M."/>
        </authorList>
    </citation>
    <scope>NUCLEOTIDE SEQUENCE [LARGE SCALE GENOMIC DNA]</scope>
</reference>
<dbReference type="Proteomes" id="UP001497516">
    <property type="component" value="Chromosome 7"/>
</dbReference>
<dbReference type="EMBL" id="OZ034820">
    <property type="protein sequence ID" value="CAL1402623.1"/>
    <property type="molecule type" value="Genomic_DNA"/>
</dbReference>
<gene>
    <name evidence="1" type="ORF">LTRI10_LOCUS42610</name>
</gene>
<accession>A0AAV2FYL6</accession>